<dbReference type="EMBL" id="PTIX01000019">
    <property type="protein sequence ID" value="PPK64572.1"/>
    <property type="molecule type" value="Genomic_DNA"/>
</dbReference>
<gene>
    <name evidence="2" type="ORF">CLV40_119139</name>
</gene>
<dbReference type="AlphaFoldDB" id="A0A2S6GH70"/>
<dbReference type="SUPFAM" id="SSF69635">
    <property type="entry name" value="Type III secretory system chaperone-like"/>
    <property type="match status" value="1"/>
</dbReference>
<name>A0A2S6GH70_9PSEU</name>
<organism evidence="2 3">
    <name type="scientific">Actinokineospora auranticolor</name>
    <dbReference type="NCBI Taxonomy" id="155976"/>
    <lineage>
        <taxon>Bacteria</taxon>
        <taxon>Bacillati</taxon>
        <taxon>Actinomycetota</taxon>
        <taxon>Actinomycetes</taxon>
        <taxon>Pseudonocardiales</taxon>
        <taxon>Pseudonocardiaceae</taxon>
        <taxon>Actinokineospora</taxon>
    </lineage>
</organism>
<reference evidence="2 3" key="1">
    <citation type="submission" date="2018-02" db="EMBL/GenBank/DDBJ databases">
        <title>Genomic Encyclopedia of Archaeal and Bacterial Type Strains, Phase II (KMG-II): from individual species to whole genera.</title>
        <authorList>
            <person name="Goeker M."/>
        </authorList>
    </citation>
    <scope>NUCLEOTIDE SEQUENCE [LARGE SCALE GENOMIC DNA]</scope>
    <source>
        <strain evidence="2 3">YU 961-1</strain>
    </source>
</reference>
<proteinExistence type="predicted"/>
<dbReference type="InterPro" id="IPR019660">
    <property type="entry name" value="Put_sensory_transdc_reg_YbjN"/>
</dbReference>
<feature type="region of interest" description="Disordered" evidence="1">
    <location>
        <begin position="165"/>
        <end position="187"/>
    </location>
</feature>
<comment type="caution">
    <text evidence="2">The sequence shown here is derived from an EMBL/GenBank/DDBJ whole genome shotgun (WGS) entry which is preliminary data.</text>
</comment>
<evidence type="ECO:0000313" key="3">
    <source>
        <dbReference type="Proteomes" id="UP000239203"/>
    </source>
</evidence>
<evidence type="ECO:0000256" key="1">
    <source>
        <dbReference type="SAM" id="MobiDB-lite"/>
    </source>
</evidence>
<evidence type="ECO:0000313" key="2">
    <source>
        <dbReference type="EMBL" id="PPK64572.1"/>
    </source>
</evidence>
<keyword evidence="3" id="KW-1185">Reference proteome</keyword>
<protein>
    <submittedName>
        <fullName evidence="2">Putative sensory transduction regulator</fullName>
    </submittedName>
</protein>
<sequence>MTPPDSLDQVIAAALDERELVYRHPQAGRFLVTLPGTKKQQTNCWLIVGKHALSVEAFVCRSPDEAHEEVYRFLLRRNARLYGVHYTIDRLGDIHLVGRVSLAAVSADELDRLLGQVLEAADGDFNTLLEIGFATAIRREWEWRTSRGESLANLAAFAHLLERAEDADGGSGDPAGLRPRVTDDADS</sequence>
<dbReference type="Proteomes" id="UP000239203">
    <property type="component" value="Unassembled WGS sequence"/>
</dbReference>
<dbReference type="Gene3D" id="3.30.1460.10">
    <property type="match status" value="1"/>
</dbReference>
<dbReference type="Pfam" id="PF10722">
    <property type="entry name" value="YbjN"/>
    <property type="match status" value="1"/>
</dbReference>
<accession>A0A2S6GH70</accession>